<evidence type="ECO:0008006" key="3">
    <source>
        <dbReference type="Google" id="ProtNLM"/>
    </source>
</evidence>
<name>A0A829YAV7_9GAMM</name>
<evidence type="ECO:0000313" key="2">
    <source>
        <dbReference type="Proteomes" id="UP000445000"/>
    </source>
</evidence>
<protein>
    <recommendedName>
        <fullName evidence="3">Terminase small subunit</fullName>
    </recommendedName>
</protein>
<proteinExistence type="predicted"/>
<keyword evidence="2" id="KW-1185">Reference proteome</keyword>
<organism evidence="1 2">
    <name type="scientific">Steroidobacter agaridevorans</name>
    <dbReference type="NCBI Taxonomy" id="2695856"/>
    <lineage>
        <taxon>Bacteria</taxon>
        <taxon>Pseudomonadati</taxon>
        <taxon>Pseudomonadota</taxon>
        <taxon>Gammaproteobacteria</taxon>
        <taxon>Steroidobacterales</taxon>
        <taxon>Steroidobacteraceae</taxon>
        <taxon>Steroidobacter</taxon>
    </lineage>
</organism>
<dbReference type="Proteomes" id="UP000445000">
    <property type="component" value="Unassembled WGS sequence"/>
</dbReference>
<evidence type="ECO:0000313" key="1">
    <source>
        <dbReference type="EMBL" id="GFE80235.1"/>
    </source>
</evidence>
<reference evidence="2" key="1">
    <citation type="submission" date="2020-01" db="EMBL/GenBank/DDBJ databases">
        <title>'Steroidobacter agaridevorans' sp. nov., agar-degrading bacteria isolated from rhizosphere soils.</title>
        <authorList>
            <person name="Ikenaga M."/>
            <person name="Kataoka M."/>
            <person name="Murouchi A."/>
            <person name="Katsuragi S."/>
            <person name="Sakai M."/>
        </authorList>
    </citation>
    <scope>NUCLEOTIDE SEQUENCE [LARGE SCALE GENOMIC DNA]</scope>
    <source>
        <strain evidence="2">YU21-B</strain>
    </source>
</reference>
<dbReference type="AlphaFoldDB" id="A0A829YAV7"/>
<comment type="caution">
    <text evidence="1">The sequence shown here is derived from an EMBL/GenBank/DDBJ whole genome shotgun (WGS) entry which is preliminary data.</text>
</comment>
<sequence length="181" mass="19916">MRRAQRPGTIARMSKLSIPNTFTPERKALFLEVLADTCSPGRAAQAAGIARSTAFYHKTNDLEFAAAWGKAVDQALDAVLEESYRRAVIGVDEPVIWQGAISKDDEGKPLTVKKHSDRLLEVLMKWRYGDQLADKLKVSVEETGLSAEGLLAMPSEDRATLVALLAKYSANRPKQETDDEA</sequence>
<accession>A0A829YAV7</accession>
<dbReference type="EMBL" id="BLJN01000002">
    <property type="protein sequence ID" value="GFE80235.1"/>
    <property type="molecule type" value="Genomic_DNA"/>
</dbReference>
<gene>
    <name evidence="1" type="ORF">GCM10011487_22350</name>
</gene>